<feature type="region of interest" description="Disordered" evidence="1">
    <location>
        <begin position="65"/>
        <end position="92"/>
    </location>
</feature>
<proteinExistence type="predicted"/>
<dbReference type="RefSeq" id="XP_021799984.1">
    <property type="nucleotide sequence ID" value="XM_021944292.1"/>
</dbReference>
<dbReference type="AlphaFoldDB" id="A0A6P5RAM9"/>
<feature type="domain" description="Retrotransposon gag" evidence="2">
    <location>
        <begin position="233"/>
        <end position="294"/>
    </location>
</feature>
<evidence type="ECO:0000256" key="1">
    <source>
        <dbReference type="SAM" id="MobiDB-lite"/>
    </source>
</evidence>
<gene>
    <name evidence="4" type="primary">LOC110744316</name>
</gene>
<reference evidence="4" key="1">
    <citation type="submission" date="2025-08" db="UniProtKB">
        <authorList>
            <consortium name="RefSeq"/>
        </authorList>
    </citation>
    <scope>IDENTIFICATION</scope>
</reference>
<sequence>MGTTAKTTFVPQEGMPFGMPSGVSPAPPPYTPATNSPVLQTTENAELLAQVVSLRQDMARLLDRAAERQTERQGSPIRKKARLDDPRLRSLGRRSPIRRIPILESSAEFDQEYAPSTNRSSSYRSATPTKFSEVNPVRSQQRQQSFLRDPVICLLLQRVQEMEDERTRSQEPDWGRLRLGPFIERIRRSRQDRDVQTLRISAYTGVEDPLTHLHSFQSAVGCLGLSDEGQCMLFPSSLTEAALNWFYHLEPGIVDSFDELKQIFLNHFMIQTDRLHSADDLYTIRQRDDEPLRE</sequence>
<feature type="compositionally biased region" description="Polar residues" evidence="1">
    <location>
        <begin position="114"/>
        <end position="142"/>
    </location>
</feature>
<dbReference type="PANTHER" id="PTHR33223">
    <property type="entry name" value="CCHC-TYPE DOMAIN-CONTAINING PROTEIN"/>
    <property type="match status" value="1"/>
</dbReference>
<accession>A0A6P5RAM9</accession>
<dbReference type="KEGG" id="pavi:110744316"/>
<organism evidence="3 4">
    <name type="scientific">Prunus avium</name>
    <name type="common">Cherry</name>
    <name type="synonym">Cerasus avium</name>
    <dbReference type="NCBI Taxonomy" id="42229"/>
    <lineage>
        <taxon>Eukaryota</taxon>
        <taxon>Viridiplantae</taxon>
        <taxon>Streptophyta</taxon>
        <taxon>Embryophyta</taxon>
        <taxon>Tracheophyta</taxon>
        <taxon>Spermatophyta</taxon>
        <taxon>Magnoliopsida</taxon>
        <taxon>eudicotyledons</taxon>
        <taxon>Gunneridae</taxon>
        <taxon>Pentapetalae</taxon>
        <taxon>rosids</taxon>
        <taxon>fabids</taxon>
        <taxon>Rosales</taxon>
        <taxon>Rosaceae</taxon>
        <taxon>Amygdaloideae</taxon>
        <taxon>Amygdaleae</taxon>
        <taxon>Prunus</taxon>
    </lineage>
</organism>
<keyword evidence="3" id="KW-1185">Reference proteome</keyword>
<dbReference type="GeneID" id="110744316"/>
<evidence type="ECO:0000259" key="2">
    <source>
        <dbReference type="Pfam" id="PF03732"/>
    </source>
</evidence>
<name>A0A6P5RAM9_PRUAV</name>
<feature type="region of interest" description="Disordered" evidence="1">
    <location>
        <begin position="110"/>
        <end position="142"/>
    </location>
</feature>
<dbReference type="InterPro" id="IPR005162">
    <property type="entry name" value="Retrotrans_gag_dom"/>
</dbReference>
<dbReference type="PANTHER" id="PTHR33223:SF10">
    <property type="entry name" value="AMINOTRANSFERASE-LIKE PLANT MOBILE DOMAIN-CONTAINING PROTEIN"/>
    <property type="match status" value="1"/>
</dbReference>
<dbReference type="Proteomes" id="UP000515124">
    <property type="component" value="Unplaced"/>
</dbReference>
<protein>
    <submittedName>
        <fullName evidence="4">Uncharacterized protein LOC110744316</fullName>
    </submittedName>
</protein>
<evidence type="ECO:0000313" key="4">
    <source>
        <dbReference type="RefSeq" id="XP_021799984.1"/>
    </source>
</evidence>
<dbReference type="Pfam" id="PF03732">
    <property type="entry name" value="Retrotrans_gag"/>
    <property type="match status" value="1"/>
</dbReference>
<evidence type="ECO:0000313" key="3">
    <source>
        <dbReference type="Proteomes" id="UP000515124"/>
    </source>
</evidence>